<dbReference type="InterPro" id="IPR056421">
    <property type="entry name" value="TPR_GEMI5"/>
</dbReference>
<dbReference type="PANTHER" id="PTHR46362:SF1">
    <property type="entry name" value="GEM-ASSOCIATED PROTEIN 5"/>
    <property type="match status" value="1"/>
</dbReference>
<dbReference type="PANTHER" id="PTHR46362">
    <property type="entry name" value="GEM-ASSOCIATED PROTEIN 5"/>
    <property type="match status" value="1"/>
</dbReference>
<name>A0A5B7GZD2_PORTR</name>
<dbReference type="Pfam" id="PF23774">
    <property type="entry name" value="TPR_GEMI5"/>
    <property type="match status" value="1"/>
</dbReference>
<dbReference type="EMBL" id="VSRR010020275">
    <property type="protein sequence ID" value="MPC62969.1"/>
    <property type="molecule type" value="Genomic_DNA"/>
</dbReference>
<dbReference type="InterPro" id="IPR052640">
    <property type="entry name" value="Gemin-5"/>
</dbReference>
<accession>A0A5B7GZD2</accession>
<dbReference type="GO" id="GO:0005634">
    <property type="term" value="C:nucleus"/>
    <property type="evidence" value="ECO:0007669"/>
    <property type="project" value="TreeGrafter"/>
</dbReference>
<dbReference type="GO" id="GO:0003730">
    <property type="term" value="F:mRNA 3'-UTR binding"/>
    <property type="evidence" value="ECO:0007669"/>
    <property type="project" value="TreeGrafter"/>
</dbReference>
<sequence>MAAEIETHESKGNTSHASLMHCWRGSLGTHIHLAAKQKRLTPFLVASAPQVSMKLWEAACEAYAQQLLSEGDAVTAASYLLNIHKVEEAIDVLLQHRHFREALAIVKTRLGFSQDQLGKVVGRWVNSATYDGNMDLAALLLLSTSQLEAAARTLSRRTDAGSLFVSAQVYAAARNTELAVSTGLMALQEASVRQEMDKVEAFLCHMPGMEWFRVVSSMHRLLLRVIQQEHTDYFTYLLQPSDSGGKAAEAAAVVPGVSTCLVEEVKRQWEAEGFSQSQYQSLYQHLETHFSTQRSPSSVKHLWFLVSLSLCECLLAPSYQLWDHHLTAALRHAVTWGKANQLLHLTHALLPRGRNDMALLRGTAPDPQEGEAVPPPSLHILWQCYQQAEVALLHTYIMGNTCWADLLKDERVTDRDIEAASQETQATILPSDANSASVAGEAVVPQPDSECRLPEGSVPVVCEEKGVVTSGRDEEPSFRFPRSVDSLKTSLHSYLENIDRDPKLFTEIIGVTSSALSSPIVLLQEIVTLLHGKDILDSADKESFLCGLGAQ</sequence>
<dbReference type="Proteomes" id="UP000324222">
    <property type="component" value="Unassembled WGS sequence"/>
</dbReference>
<proteinExistence type="predicted"/>
<dbReference type="GO" id="GO:0032797">
    <property type="term" value="C:SMN complex"/>
    <property type="evidence" value="ECO:0007669"/>
    <property type="project" value="TreeGrafter"/>
</dbReference>
<dbReference type="GO" id="GO:0000387">
    <property type="term" value="P:spliceosomal snRNP assembly"/>
    <property type="evidence" value="ECO:0007669"/>
    <property type="project" value="TreeGrafter"/>
</dbReference>
<evidence type="ECO:0000313" key="2">
    <source>
        <dbReference type="EMBL" id="MPC62969.1"/>
    </source>
</evidence>
<evidence type="ECO:0000313" key="3">
    <source>
        <dbReference type="Proteomes" id="UP000324222"/>
    </source>
</evidence>
<dbReference type="AlphaFoldDB" id="A0A5B7GZD2"/>
<reference evidence="2 3" key="1">
    <citation type="submission" date="2019-05" db="EMBL/GenBank/DDBJ databases">
        <title>Another draft genome of Portunus trituberculatus and its Hox gene families provides insights of decapod evolution.</title>
        <authorList>
            <person name="Jeong J.-H."/>
            <person name="Song I."/>
            <person name="Kim S."/>
            <person name="Choi T."/>
            <person name="Kim D."/>
            <person name="Ryu S."/>
            <person name="Kim W."/>
        </authorList>
    </citation>
    <scope>NUCLEOTIDE SEQUENCE [LARGE SCALE GENOMIC DNA]</scope>
    <source>
        <tissue evidence="2">Muscle</tissue>
    </source>
</reference>
<protein>
    <submittedName>
        <fullName evidence="2">Gem-associated protein 5</fullName>
    </submittedName>
</protein>
<evidence type="ECO:0000259" key="1">
    <source>
        <dbReference type="Pfam" id="PF23774"/>
    </source>
</evidence>
<gene>
    <name evidence="2" type="primary">Gemin5_1</name>
    <name evidence="2" type="ORF">E2C01_057061</name>
</gene>
<organism evidence="2 3">
    <name type="scientific">Portunus trituberculatus</name>
    <name type="common">Swimming crab</name>
    <name type="synonym">Neptunus trituberculatus</name>
    <dbReference type="NCBI Taxonomy" id="210409"/>
    <lineage>
        <taxon>Eukaryota</taxon>
        <taxon>Metazoa</taxon>
        <taxon>Ecdysozoa</taxon>
        <taxon>Arthropoda</taxon>
        <taxon>Crustacea</taxon>
        <taxon>Multicrustacea</taxon>
        <taxon>Malacostraca</taxon>
        <taxon>Eumalacostraca</taxon>
        <taxon>Eucarida</taxon>
        <taxon>Decapoda</taxon>
        <taxon>Pleocyemata</taxon>
        <taxon>Brachyura</taxon>
        <taxon>Eubrachyura</taxon>
        <taxon>Portunoidea</taxon>
        <taxon>Portunidae</taxon>
        <taxon>Portuninae</taxon>
        <taxon>Portunus</taxon>
    </lineage>
</organism>
<feature type="domain" description="Gem-associated protein 5 TPR" evidence="1">
    <location>
        <begin position="2"/>
        <end position="194"/>
    </location>
</feature>
<keyword evidence="3" id="KW-1185">Reference proteome</keyword>
<comment type="caution">
    <text evidence="2">The sequence shown here is derived from an EMBL/GenBank/DDBJ whole genome shotgun (WGS) entry which is preliminary data.</text>
</comment>